<dbReference type="Pfam" id="PF09684">
    <property type="entry name" value="Tail_P2_I"/>
    <property type="match status" value="1"/>
</dbReference>
<sequence length="196" mass="21209">MTAELDLRASTLAPGAGRGVVPGLRSPFPLERQLPAMLADDQFTARFLAALDEVIAPAISVIDCFDAYLDPLTAPTDMLRYMGAWLLATIDDAWTEDSLRRDVSDAHLRSKWGGTARGLRDRLMPHEVSALRIKESGSTIMSAVPTDPASWPEAPEPTVTLTITPRDKGKQEVARVTRIALGLVPAHVSLKVTAGR</sequence>
<dbReference type="AlphaFoldDB" id="A0A6J7IHT7"/>
<name>A0A6J7IHT7_9ZZZZ</name>
<dbReference type="InterPro" id="IPR011748">
    <property type="entry name" value="Unchr_phage_tail-like"/>
</dbReference>
<gene>
    <name evidence="1" type="ORF">UFOPK3772_00207</name>
</gene>
<accession>A0A6J7IHT7</accession>
<dbReference type="EMBL" id="CAFBNE010000004">
    <property type="protein sequence ID" value="CAB4930311.1"/>
    <property type="molecule type" value="Genomic_DNA"/>
</dbReference>
<evidence type="ECO:0000313" key="1">
    <source>
        <dbReference type="EMBL" id="CAB4930311.1"/>
    </source>
</evidence>
<dbReference type="InterPro" id="IPR006521">
    <property type="entry name" value="Tail_protein_I"/>
</dbReference>
<organism evidence="1">
    <name type="scientific">freshwater metagenome</name>
    <dbReference type="NCBI Taxonomy" id="449393"/>
    <lineage>
        <taxon>unclassified sequences</taxon>
        <taxon>metagenomes</taxon>
        <taxon>ecological metagenomes</taxon>
    </lineage>
</organism>
<proteinExistence type="predicted"/>
<reference evidence="1" key="1">
    <citation type="submission" date="2020-05" db="EMBL/GenBank/DDBJ databases">
        <authorList>
            <person name="Chiriac C."/>
            <person name="Salcher M."/>
            <person name="Ghai R."/>
            <person name="Kavagutti S V."/>
        </authorList>
    </citation>
    <scope>NUCLEOTIDE SEQUENCE</scope>
</reference>
<protein>
    <submittedName>
        <fullName evidence="1">Unannotated protein</fullName>
    </submittedName>
</protein>
<dbReference type="NCBIfam" id="TIGR02242">
    <property type="entry name" value="tail_TIGR02242"/>
    <property type="match status" value="1"/>
</dbReference>